<proteinExistence type="predicted"/>
<dbReference type="EMBL" id="JACGWL010000005">
    <property type="protein sequence ID" value="KAK4401547.1"/>
    <property type="molecule type" value="Genomic_DNA"/>
</dbReference>
<dbReference type="InterPro" id="IPR005379">
    <property type="entry name" value="FDM1-5/IDN2_XH"/>
</dbReference>
<organism evidence="3 4">
    <name type="scientific">Sesamum angolense</name>
    <dbReference type="NCBI Taxonomy" id="2727404"/>
    <lineage>
        <taxon>Eukaryota</taxon>
        <taxon>Viridiplantae</taxon>
        <taxon>Streptophyta</taxon>
        <taxon>Embryophyta</taxon>
        <taxon>Tracheophyta</taxon>
        <taxon>Spermatophyta</taxon>
        <taxon>Magnoliopsida</taxon>
        <taxon>eudicotyledons</taxon>
        <taxon>Gunneridae</taxon>
        <taxon>Pentapetalae</taxon>
        <taxon>asterids</taxon>
        <taxon>lamiids</taxon>
        <taxon>Lamiales</taxon>
        <taxon>Pedaliaceae</taxon>
        <taxon>Sesamum</taxon>
    </lineage>
</organism>
<reference evidence="3" key="1">
    <citation type="submission" date="2020-06" db="EMBL/GenBank/DDBJ databases">
        <authorList>
            <person name="Li T."/>
            <person name="Hu X."/>
            <person name="Zhang T."/>
            <person name="Song X."/>
            <person name="Zhang H."/>
            <person name="Dai N."/>
            <person name="Sheng W."/>
            <person name="Hou X."/>
            <person name="Wei L."/>
        </authorList>
    </citation>
    <scope>NUCLEOTIDE SEQUENCE</scope>
    <source>
        <strain evidence="3">K16</strain>
        <tissue evidence="3">Leaf</tissue>
    </source>
</reference>
<dbReference type="AlphaFoldDB" id="A0AAE1WYM0"/>
<accession>A0AAE1WYM0</accession>
<evidence type="ECO:0000256" key="1">
    <source>
        <dbReference type="SAM" id="MobiDB-lite"/>
    </source>
</evidence>
<dbReference type="PANTHER" id="PTHR21596:SF23">
    <property type="entry name" value="FACTOR OF DNA METHYLATION 4"/>
    <property type="match status" value="1"/>
</dbReference>
<feature type="compositionally biased region" description="Basic and acidic residues" evidence="1">
    <location>
        <begin position="124"/>
        <end position="135"/>
    </location>
</feature>
<comment type="caution">
    <text evidence="3">The sequence shown here is derived from an EMBL/GenBank/DDBJ whole genome shotgun (WGS) entry which is preliminary data.</text>
</comment>
<dbReference type="InterPro" id="IPR045177">
    <property type="entry name" value="FDM1-5/IDN2"/>
</dbReference>
<gene>
    <name evidence="3" type="ORF">Sango_0895400</name>
</gene>
<feature type="domain" description="Factor of DNA methylation 1-5/IDN2" evidence="2">
    <location>
        <begin position="26"/>
        <end position="119"/>
    </location>
</feature>
<evidence type="ECO:0000259" key="2">
    <source>
        <dbReference type="Pfam" id="PF03469"/>
    </source>
</evidence>
<feature type="region of interest" description="Disordered" evidence="1">
    <location>
        <begin position="124"/>
        <end position="170"/>
    </location>
</feature>
<feature type="compositionally biased region" description="Basic and acidic residues" evidence="1">
    <location>
        <begin position="146"/>
        <end position="170"/>
    </location>
</feature>
<evidence type="ECO:0000313" key="3">
    <source>
        <dbReference type="EMBL" id="KAK4401547.1"/>
    </source>
</evidence>
<dbReference type="PANTHER" id="PTHR21596">
    <property type="entry name" value="RIBONUCLEASE P SUBUNIT P38"/>
    <property type="match status" value="1"/>
</dbReference>
<evidence type="ECO:0000313" key="4">
    <source>
        <dbReference type="Proteomes" id="UP001289374"/>
    </source>
</evidence>
<reference evidence="3" key="2">
    <citation type="journal article" date="2024" name="Plant">
        <title>Genomic evolution and insights into agronomic trait innovations of Sesamum species.</title>
        <authorList>
            <person name="Miao H."/>
            <person name="Wang L."/>
            <person name="Qu L."/>
            <person name="Liu H."/>
            <person name="Sun Y."/>
            <person name="Le M."/>
            <person name="Wang Q."/>
            <person name="Wei S."/>
            <person name="Zheng Y."/>
            <person name="Lin W."/>
            <person name="Duan Y."/>
            <person name="Cao H."/>
            <person name="Xiong S."/>
            <person name="Wang X."/>
            <person name="Wei L."/>
            <person name="Li C."/>
            <person name="Ma Q."/>
            <person name="Ju M."/>
            <person name="Zhao R."/>
            <person name="Li G."/>
            <person name="Mu C."/>
            <person name="Tian Q."/>
            <person name="Mei H."/>
            <person name="Zhang T."/>
            <person name="Gao T."/>
            <person name="Zhang H."/>
        </authorList>
    </citation>
    <scope>NUCLEOTIDE SEQUENCE</scope>
    <source>
        <strain evidence="3">K16</strain>
    </source>
</reference>
<name>A0AAE1WYM0_9LAMI</name>
<dbReference type="Pfam" id="PF03469">
    <property type="entry name" value="XH"/>
    <property type="match status" value="1"/>
</dbReference>
<keyword evidence="4" id="KW-1185">Reference proteome</keyword>
<sequence>MFRAQSCEGSIGVKMVDLDSNVFIKAAKWKNLKDQVHVKDDTRHKPILDEEDQKLKNLRKELGKDAYEAMGTALMEGDAYSPRGMYPVLELCNYKEQRRATLKEAISYLIKQWSMLKKKEALDADAREGEGLKEEEASDADAGEGEELKKEEPLAADAGEGKERGTKKGY</sequence>
<protein>
    <submittedName>
        <fullName evidence="3">Factor of DNA methylation 3</fullName>
    </submittedName>
</protein>
<feature type="compositionally biased region" description="Acidic residues" evidence="1">
    <location>
        <begin position="136"/>
        <end position="145"/>
    </location>
</feature>
<dbReference type="GO" id="GO:0080188">
    <property type="term" value="P:gene silencing by siRNA-directed DNA methylation"/>
    <property type="evidence" value="ECO:0007669"/>
    <property type="project" value="InterPro"/>
</dbReference>
<dbReference type="Proteomes" id="UP001289374">
    <property type="component" value="Unassembled WGS sequence"/>
</dbReference>